<feature type="compositionally biased region" description="Basic residues" evidence="1">
    <location>
        <begin position="33"/>
        <end position="45"/>
    </location>
</feature>
<accession>A0A059BAX0</accession>
<feature type="compositionally biased region" description="Basic and acidic residues" evidence="1">
    <location>
        <begin position="136"/>
        <end position="150"/>
    </location>
</feature>
<dbReference type="InParanoid" id="A0A059BAX0"/>
<feature type="compositionally biased region" description="Basic and acidic residues" evidence="1">
    <location>
        <begin position="92"/>
        <end position="102"/>
    </location>
</feature>
<feature type="compositionally biased region" description="Polar residues" evidence="1">
    <location>
        <begin position="68"/>
        <end position="78"/>
    </location>
</feature>
<dbReference type="Gramene" id="KCW63184">
    <property type="protein sequence ID" value="KCW63184"/>
    <property type="gene ID" value="EUGRSUZ_G00798"/>
</dbReference>
<dbReference type="AlphaFoldDB" id="A0A059BAX0"/>
<organism evidence="2">
    <name type="scientific">Eucalyptus grandis</name>
    <name type="common">Flooded gum</name>
    <dbReference type="NCBI Taxonomy" id="71139"/>
    <lineage>
        <taxon>Eukaryota</taxon>
        <taxon>Viridiplantae</taxon>
        <taxon>Streptophyta</taxon>
        <taxon>Embryophyta</taxon>
        <taxon>Tracheophyta</taxon>
        <taxon>Spermatophyta</taxon>
        <taxon>Magnoliopsida</taxon>
        <taxon>eudicotyledons</taxon>
        <taxon>Gunneridae</taxon>
        <taxon>Pentapetalae</taxon>
        <taxon>rosids</taxon>
        <taxon>malvids</taxon>
        <taxon>Myrtales</taxon>
        <taxon>Myrtaceae</taxon>
        <taxon>Myrtoideae</taxon>
        <taxon>Eucalypteae</taxon>
        <taxon>Eucalyptus</taxon>
    </lineage>
</organism>
<reference evidence="2" key="1">
    <citation type="submission" date="2013-07" db="EMBL/GenBank/DDBJ databases">
        <title>The genome of Eucalyptus grandis.</title>
        <authorList>
            <person name="Schmutz J."/>
            <person name="Hayes R."/>
            <person name="Myburg A."/>
            <person name="Tuskan G."/>
            <person name="Grattapaglia D."/>
            <person name="Rokhsar D.S."/>
        </authorList>
    </citation>
    <scope>NUCLEOTIDE SEQUENCE</scope>
    <source>
        <tissue evidence="2">Leaf extractions</tissue>
    </source>
</reference>
<feature type="region of interest" description="Disordered" evidence="1">
    <location>
        <begin position="21"/>
        <end position="161"/>
    </location>
</feature>
<evidence type="ECO:0000256" key="1">
    <source>
        <dbReference type="SAM" id="MobiDB-lite"/>
    </source>
</evidence>
<sequence length="161" mass="18162">MLGLDIAGVSLIKASVTPPLATAEEGRRSGGCGRRRRKRGLKRRFFNFSSPGINAPTESMPKSLPYRRSTSTHHNQQAPVRAITRNPWKHAHREEASFREAILKLPIQPLDRPPNQSPQKNRSERIATALQQTEAKATEEGKREREEGAKPHQKRGKRGFQ</sequence>
<proteinExistence type="predicted"/>
<gene>
    <name evidence="2" type="ORF">EUGRSUZ_G00798</name>
</gene>
<name>A0A059BAX0_EUCGR</name>
<feature type="compositionally biased region" description="Basic residues" evidence="1">
    <location>
        <begin position="151"/>
        <end position="161"/>
    </location>
</feature>
<protein>
    <submittedName>
        <fullName evidence="2">Uncharacterized protein</fullName>
    </submittedName>
</protein>
<evidence type="ECO:0000313" key="2">
    <source>
        <dbReference type="EMBL" id="KCW63184.1"/>
    </source>
</evidence>
<dbReference type="EMBL" id="KK198759">
    <property type="protein sequence ID" value="KCW63184.1"/>
    <property type="molecule type" value="Genomic_DNA"/>
</dbReference>